<dbReference type="InterPro" id="IPR022907">
    <property type="entry name" value="VapC_family"/>
</dbReference>
<dbReference type="GO" id="GO:0016787">
    <property type="term" value="F:hydrolase activity"/>
    <property type="evidence" value="ECO:0007669"/>
    <property type="project" value="UniProtKB-KW"/>
</dbReference>
<dbReference type="GO" id="GO:0000287">
    <property type="term" value="F:magnesium ion binding"/>
    <property type="evidence" value="ECO:0007669"/>
    <property type="project" value="UniProtKB-UniRule"/>
</dbReference>
<evidence type="ECO:0000259" key="10">
    <source>
        <dbReference type="Pfam" id="PF01850"/>
    </source>
</evidence>
<keyword evidence="3 8" id="KW-0540">Nuclease</keyword>
<keyword evidence="8" id="KW-0800">Toxin</keyword>
<comment type="caution">
    <text evidence="8">Lacks conserved residue(s) required for the propagation of feature annotation.</text>
</comment>
<keyword evidence="6 8" id="KW-0460">Magnesium</keyword>
<gene>
    <name evidence="11" type="primary">vapC51</name>
    <name evidence="8" type="synonym">vapC</name>
    <name evidence="11" type="ORF">GCM10012275_38080</name>
</gene>
<dbReference type="GO" id="GO:0090729">
    <property type="term" value="F:toxin activity"/>
    <property type="evidence" value="ECO:0007669"/>
    <property type="project" value="UniProtKB-KW"/>
</dbReference>
<name>A0A8J3FXM0_9PSEU</name>
<evidence type="ECO:0000256" key="3">
    <source>
        <dbReference type="ARBA" id="ARBA00022722"/>
    </source>
</evidence>
<dbReference type="Proteomes" id="UP000637578">
    <property type="component" value="Unassembled WGS sequence"/>
</dbReference>
<reference evidence="11" key="2">
    <citation type="submission" date="2020-09" db="EMBL/GenBank/DDBJ databases">
        <authorList>
            <person name="Sun Q."/>
            <person name="Zhou Y."/>
        </authorList>
    </citation>
    <scope>NUCLEOTIDE SEQUENCE</scope>
    <source>
        <strain evidence="11">CGMCC 4.5737</strain>
    </source>
</reference>
<feature type="region of interest" description="Disordered" evidence="9">
    <location>
        <begin position="135"/>
        <end position="160"/>
    </location>
</feature>
<evidence type="ECO:0000256" key="6">
    <source>
        <dbReference type="ARBA" id="ARBA00022842"/>
    </source>
</evidence>
<evidence type="ECO:0000313" key="11">
    <source>
        <dbReference type="EMBL" id="GGM63904.1"/>
    </source>
</evidence>
<dbReference type="SUPFAM" id="SSF88723">
    <property type="entry name" value="PIN domain-like"/>
    <property type="match status" value="1"/>
</dbReference>
<dbReference type="InterPro" id="IPR002716">
    <property type="entry name" value="PIN_dom"/>
</dbReference>
<evidence type="ECO:0000256" key="1">
    <source>
        <dbReference type="ARBA" id="ARBA00001946"/>
    </source>
</evidence>
<evidence type="ECO:0000256" key="8">
    <source>
        <dbReference type="HAMAP-Rule" id="MF_00265"/>
    </source>
</evidence>
<reference evidence="11" key="1">
    <citation type="journal article" date="2014" name="Int. J. Syst. Evol. Microbiol.">
        <title>Complete genome sequence of Corynebacterium casei LMG S-19264T (=DSM 44701T), isolated from a smear-ripened cheese.</title>
        <authorList>
            <consortium name="US DOE Joint Genome Institute (JGI-PGF)"/>
            <person name="Walter F."/>
            <person name="Albersmeier A."/>
            <person name="Kalinowski J."/>
            <person name="Ruckert C."/>
        </authorList>
    </citation>
    <scope>NUCLEOTIDE SEQUENCE</scope>
    <source>
        <strain evidence="11">CGMCC 4.5737</strain>
    </source>
</reference>
<dbReference type="GO" id="GO:0004540">
    <property type="term" value="F:RNA nuclease activity"/>
    <property type="evidence" value="ECO:0007669"/>
    <property type="project" value="InterPro"/>
</dbReference>
<comment type="function">
    <text evidence="8">Toxic component of a toxin-antitoxin (TA) system. An RNase.</text>
</comment>
<dbReference type="EMBL" id="BMMK01000018">
    <property type="protein sequence ID" value="GGM63904.1"/>
    <property type="molecule type" value="Genomic_DNA"/>
</dbReference>
<feature type="binding site" evidence="8">
    <location>
        <position position="6"/>
    </location>
    <ligand>
        <name>Mg(2+)</name>
        <dbReference type="ChEBI" id="CHEBI:18420"/>
    </ligand>
</feature>
<comment type="cofactor">
    <cofactor evidence="1 8">
        <name>Mg(2+)</name>
        <dbReference type="ChEBI" id="CHEBI:18420"/>
    </cofactor>
</comment>
<accession>A0A8J3FXM0</accession>
<dbReference type="HAMAP" id="MF_00265">
    <property type="entry name" value="VapC_Nob1"/>
    <property type="match status" value="1"/>
</dbReference>
<keyword evidence="5 8" id="KW-0378">Hydrolase</keyword>
<keyword evidence="4 8" id="KW-0479">Metal-binding</keyword>
<sequence>MTHLADTSVLTRLGVAPVRAAVRELLTAGMLGRCAVTDLELGFSARNAAEWDHLMKSVRLIPPVEIKSEDFSRALGVQRALAEQGLRGRKVPALLIAAVAERHGAVLLHYDPDFELTAAMTGQPHEWVVPRGSIDQPQAAAGRGGHGRNDLVAGEPATRS</sequence>
<evidence type="ECO:0000256" key="2">
    <source>
        <dbReference type="ARBA" id="ARBA00022649"/>
    </source>
</evidence>
<evidence type="ECO:0000256" key="7">
    <source>
        <dbReference type="ARBA" id="ARBA00038093"/>
    </source>
</evidence>
<dbReference type="InterPro" id="IPR029060">
    <property type="entry name" value="PIN-like_dom_sf"/>
</dbReference>
<evidence type="ECO:0000256" key="5">
    <source>
        <dbReference type="ARBA" id="ARBA00022801"/>
    </source>
</evidence>
<comment type="similarity">
    <text evidence="7 8">Belongs to the PINc/VapC protein family.</text>
</comment>
<proteinExistence type="inferred from homology"/>
<comment type="caution">
    <text evidence="11">The sequence shown here is derived from an EMBL/GenBank/DDBJ whole genome shotgun (WGS) entry which is preliminary data.</text>
</comment>
<feature type="domain" description="PIN" evidence="10">
    <location>
        <begin position="6"/>
        <end position="118"/>
    </location>
</feature>
<evidence type="ECO:0000256" key="4">
    <source>
        <dbReference type="ARBA" id="ARBA00022723"/>
    </source>
</evidence>
<keyword evidence="2 8" id="KW-1277">Toxin-antitoxin system</keyword>
<keyword evidence="12" id="KW-1185">Reference proteome</keyword>
<protein>
    <recommendedName>
        <fullName evidence="8">Ribonuclease VapC</fullName>
        <shortName evidence="8">RNase VapC</shortName>
        <ecNumber evidence="8">3.1.-.-</ecNumber>
    </recommendedName>
    <alternativeName>
        <fullName evidence="8">Toxin VapC</fullName>
    </alternativeName>
</protein>
<dbReference type="InterPro" id="IPR050556">
    <property type="entry name" value="Type_II_TA_system_RNase"/>
</dbReference>
<dbReference type="Gene3D" id="3.40.50.1010">
    <property type="entry name" value="5'-nuclease"/>
    <property type="match status" value="1"/>
</dbReference>
<evidence type="ECO:0000313" key="12">
    <source>
        <dbReference type="Proteomes" id="UP000637578"/>
    </source>
</evidence>
<dbReference type="Pfam" id="PF01850">
    <property type="entry name" value="PIN"/>
    <property type="match status" value="1"/>
</dbReference>
<dbReference type="PANTHER" id="PTHR33653">
    <property type="entry name" value="RIBONUCLEASE VAPC2"/>
    <property type="match status" value="1"/>
</dbReference>
<organism evidence="11 12">
    <name type="scientific">Longimycelium tulufanense</name>
    <dbReference type="NCBI Taxonomy" id="907463"/>
    <lineage>
        <taxon>Bacteria</taxon>
        <taxon>Bacillati</taxon>
        <taxon>Actinomycetota</taxon>
        <taxon>Actinomycetes</taxon>
        <taxon>Pseudonocardiales</taxon>
        <taxon>Pseudonocardiaceae</taxon>
        <taxon>Longimycelium</taxon>
    </lineage>
</organism>
<evidence type="ECO:0000256" key="9">
    <source>
        <dbReference type="SAM" id="MobiDB-lite"/>
    </source>
</evidence>
<dbReference type="PANTHER" id="PTHR33653:SF1">
    <property type="entry name" value="RIBONUCLEASE VAPC2"/>
    <property type="match status" value="1"/>
</dbReference>
<dbReference type="EC" id="3.1.-.-" evidence="8"/>
<dbReference type="AlphaFoldDB" id="A0A8J3FXM0"/>
<dbReference type="CDD" id="cd18755">
    <property type="entry name" value="PIN_MtVapC3_VapC21-like"/>
    <property type="match status" value="1"/>
</dbReference>